<dbReference type="Gene3D" id="1.10.730.10">
    <property type="entry name" value="Isoleucyl-tRNA Synthetase, Domain 1"/>
    <property type="match status" value="1"/>
</dbReference>
<dbReference type="InterPro" id="IPR009080">
    <property type="entry name" value="tRNAsynth_Ia_anticodon-bd"/>
</dbReference>
<dbReference type="FunFam" id="1.10.730.10:FF:000002">
    <property type="entry name" value="Leucine--tRNA ligase"/>
    <property type="match status" value="1"/>
</dbReference>
<evidence type="ECO:0000313" key="11">
    <source>
        <dbReference type="EMBL" id="MBM3273819.1"/>
    </source>
</evidence>
<evidence type="ECO:0000256" key="1">
    <source>
        <dbReference type="ARBA" id="ARBA00005594"/>
    </source>
</evidence>
<dbReference type="Gene3D" id="3.10.20.590">
    <property type="match status" value="1"/>
</dbReference>
<comment type="catalytic activity">
    <reaction evidence="9">
        <text>tRNA(Leu) + L-leucine + ATP = L-leucyl-tRNA(Leu) + AMP + diphosphate</text>
        <dbReference type="Rhea" id="RHEA:11688"/>
        <dbReference type="Rhea" id="RHEA-COMP:9613"/>
        <dbReference type="Rhea" id="RHEA-COMP:9622"/>
        <dbReference type="ChEBI" id="CHEBI:30616"/>
        <dbReference type="ChEBI" id="CHEBI:33019"/>
        <dbReference type="ChEBI" id="CHEBI:57427"/>
        <dbReference type="ChEBI" id="CHEBI:78442"/>
        <dbReference type="ChEBI" id="CHEBI:78494"/>
        <dbReference type="ChEBI" id="CHEBI:456215"/>
        <dbReference type="EC" id="6.1.1.4"/>
    </reaction>
</comment>
<dbReference type="Proteomes" id="UP000703893">
    <property type="component" value="Unassembled WGS sequence"/>
</dbReference>
<dbReference type="PANTHER" id="PTHR43740:SF2">
    <property type="entry name" value="LEUCINE--TRNA LIGASE, MITOCHONDRIAL"/>
    <property type="match status" value="1"/>
</dbReference>
<evidence type="ECO:0000256" key="4">
    <source>
        <dbReference type="ARBA" id="ARBA00022598"/>
    </source>
</evidence>
<comment type="caution">
    <text evidence="11">The sequence shown here is derived from an EMBL/GenBank/DDBJ whole genome shotgun (WGS) entry which is preliminary data.</text>
</comment>
<name>A0A937X0P6_9BACT</name>
<feature type="domain" description="Methionyl/Valyl/Leucyl/Isoleucyl-tRNA synthetase anticodon-binding" evidence="10">
    <location>
        <begin position="5"/>
        <end position="128"/>
    </location>
</feature>
<keyword evidence="3" id="KW-0963">Cytoplasm</keyword>
<keyword evidence="7" id="KW-0648">Protein biosynthesis</keyword>
<gene>
    <name evidence="11" type="ORF">FJZ00_01605</name>
</gene>
<evidence type="ECO:0000256" key="2">
    <source>
        <dbReference type="ARBA" id="ARBA00013164"/>
    </source>
</evidence>
<dbReference type="GO" id="GO:0004823">
    <property type="term" value="F:leucine-tRNA ligase activity"/>
    <property type="evidence" value="ECO:0007669"/>
    <property type="project" value="UniProtKB-EC"/>
</dbReference>
<dbReference type="PANTHER" id="PTHR43740">
    <property type="entry name" value="LEUCYL-TRNA SYNTHETASE"/>
    <property type="match status" value="1"/>
</dbReference>
<protein>
    <recommendedName>
        <fullName evidence="2">leucine--tRNA ligase</fullName>
        <ecNumber evidence="2">6.1.1.4</ecNumber>
    </recommendedName>
</protein>
<keyword evidence="6" id="KW-0067">ATP-binding</keyword>
<comment type="similarity">
    <text evidence="1">Belongs to the class-I aminoacyl-tRNA synthetase family.</text>
</comment>
<dbReference type="InterPro" id="IPR002302">
    <property type="entry name" value="Leu-tRNA-ligase"/>
</dbReference>
<keyword evidence="5" id="KW-0547">Nucleotide-binding</keyword>
<dbReference type="GO" id="GO:0006429">
    <property type="term" value="P:leucyl-tRNA aminoacylation"/>
    <property type="evidence" value="ECO:0007669"/>
    <property type="project" value="InterPro"/>
</dbReference>
<evidence type="ECO:0000256" key="3">
    <source>
        <dbReference type="ARBA" id="ARBA00022490"/>
    </source>
</evidence>
<dbReference type="SUPFAM" id="SSF47323">
    <property type="entry name" value="Anticodon-binding domain of a subclass of class I aminoacyl-tRNA synthetases"/>
    <property type="match status" value="1"/>
</dbReference>
<evidence type="ECO:0000256" key="9">
    <source>
        <dbReference type="ARBA" id="ARBA00047469"/>
    </source>
</evidence>
<organism evidence="11 12">
    <name type="scientific">Candidatus Tanganyikabacteria bacterium</name>
    <dbReference type="NCBI Taxonomy" id="2961651"/>
    <lineage>
        <taxon>Bacteria</taxon>
        <taxon>Bacillati</taxon>
        <taxon>Candidatus Sericytochromatia</taxon>
        <taxon>Candidatus Tanganyikabacteria</taxon>
    </lineage>
</organism>
<dbReference type="EMBL" id="VGJX01000056">
    <property type="protein sequence ID" value="MBM3273819.1"/>
    <property type="molecule type" value="Genomic_DNA"/>
</dbReference>
<evidence type="ECO:0000256" key="5">
    <source>
        <dbReference type="ARBA" id="ARBA00022741"/>
    </source>
</evidence>
<dbReference type="GO" id="GO:0005829">
    <property type="term" value="C:cytosol"/>
    <property type="evidence" value="ECO:0007669"/>
    <property type="project" value="TreeGrafter"/>
</dbReference>
<proteinExistence type="inferred from homology"/>
<dbReference type="InterPro" id="IPR013155">
    <property type="entry name" value="M/V/L/I-tRNA-synth_anticd-bd"/>
</dbReference>
<reference evidence="11 12" key="1">
    <citation type="submission" date="2019-03" db="EMBL/GenBank/DDBJ databases">
        <title>Lake Tanganyika Metagenome-Assembled Genomes (MAGs).</title>
        <authorList>
            <person name="Tran P."/>
        </authorList>
    </citation>
    <scope>NUCLEOTIDE SEQUENCE [LARGE SCALE GENOMIC DNA]</scope>
    <source>
        <strain evidence="11">K_DeepCast_65m_m2_236</strain>
    </source>
</reference>
<keyword evidence="8" id="KW-0030">Aminoacyl-tRNA synthetase</keyword>
<accession>A0A937X0P6</accession>
<evidence type="ECO:0000256" key="8">
    <source>
        <dbReference type="ARBA" id="ARBA00023146"/>
    </source>
</evidence>
<evidence type="ECO:0000259" key="10">
    <source>
        <dbReference type="Pfam" id="PF08264"/>
    </source>
</evidence>
<dbReference type="Pfam" id="PF08264">
    <property type="entry name" value="Anticodon_1"/>
    <property type="match status" value="1"/>
</dbReference>
<evidence type="ECO:0000256" key="7">
    <source>
        <dbReference type="ARBA" id="ARBA00022917"/>
    </source>
</evidence>
<dbReference type="AlphaFoldDB" id="A0A937X0P6"/>
<dbReference type="GO" id="GO:0005524">
    <property type="term" value="F:ATP binding"/>
    <property type="evidence" value="ECO:0007669"/>
    <property type="project" value="UniProtKB-KW"/>
</dbReference>
<dbReference type="CDD" id="cd07958">
    <property type="entry name" value="Anticodon_Ia_Leu_BEm"/>
    <property type="match status" value="1"/>
</dbReference>
<dbReference type="FunFam" id="3.10.20.590:FF:000001">
    <property type="entry name" value="Leucine--tRNA ligase"/>
    <property type="match status" value="1"/>
</dbReference>
<dbReference type="EC" id="6.1.1.4" evidence="2"/>
<sequence length="167" mass="18740">MTPADKEIRRQTHLAIKKVTDDLEREFGFNTAISHIMVLSNSLGEYLREGSPKAAYARDAAEKLVLLLAPFAPHLAEELWRELGQQDYVAFADWPTYESEALRTDEVELAVQVNGKVRGRIRVPAEADQKRIESAALAEEETRPHLDGKEVVKVIVVPGRLVNIVAR</sequence>
<evidence type="ECO:0000313" key="12">
    <source>
        <dbReference type="Proteomes" id="UP000703893"/>
    </source>
</evidence>
<keyword evidence="4 11" id="KW-0436">Ligase</keyword>
<evidence type="ECO:0000256" key="6">
    <source>
        <dbReference type="ARBA" id="ARBA00022840"/>
    </source>
</evidence>